<dbReference type="AlphaFoldDB" id="A0A0U1L412"/>
<accession>A0A0U1L412</accession>
<evidence type="ECO:0000313" key="3">
    <source>
        <dbReference type="Proteomes" id="UP000049855"/>
    </source>
</evidence>
<keyword evidence="3" id="KW-1185">Reference proteome</keyword>
<organism evidence="2 3">
    <name type="scientific">Sporomusa ovata</name>
    <dbReference type="NCBI Taxonomy" id="2378"/>
    <lineage>
        <taxon>Bacteria</taxon>
        <taxon>Bacillati</taxon>
        <taxon>Bacillota</taxon>
        <taxon>Negativicutes</taxon>
        <taxon>Selenomonadales</taxon>
        <taxon>Sporomusaceae</taxon>
        <taxon>Sporomusa</taxon>
    </lineage>
</organism>
<sequence length="47" mass="5867">MRLVLLDLQYRNFRQRLIGVMKKSRGKMSKKIGKRRKEMHDKKKHLW</sequence>
<evidence type="ECO:0000313" key="2">
    <source>
        <dbReference type="EMBL" id="CQR74447.1"/>
    </source>
</evidence>
<feature type="region of interest" description="Disordered" evidence="1">
    <location>
        <begin position="24"/>
        <end position="47"/>
    </location>
</feature>
<dbReference type="EMBL" id="CTRP01000014">
    <property type="protein sequence ID" value="CQR74447.1"/>
    <property type="molecule type" value="Genomic_DNA"/>
</dbReference>
<reference evidence="3" key="1">
    <citation type="submission" date="2015-03" db="EMBL/GenBank/DDBJ databases">
        <authorList>
            <person name="Nijsse Bart"/>
        </authorList>
    </citation>
    <scope>NUCLEOTIDE SEQUENCE [LARGE SCALE GENOMIC DNA]</scope>
</reference>
<evidence type="ECO:0000256" key="1">
    <source>
        <dbReference type="SAM" id="MobiDB-lite"/>
    </source>
</evidence>
<gene>
    <name evidence="2" type="ORF">SpAn4DRAFT_0909</name>
</gene>
<protein>
    <submittedName>
        <fullName evidence="2">Uncharacterized protein</fullName>
    </submittedName>
</protein>
<proteinExistence type="predicted"/>
<dbReference type="Proteomes" id="UP000049855">
    <property type="component" value="Unassembled WGS sequence"/>
</dbReference>
<name>A0A0U1L412_9FIRM</name>